<comment type="caution">
    <text evidence="2">The sequence shown here is derived from an EMBL/GenBank/DDBJ whole genome shotgun (WGS) entry which is preliminary data.</text>
</comment>
<reference evidence="2 3" key="1">
    <citation type="journal article" date="2014" name="Mol. Plant">
        <title>Chromosome Scale Genome Assembly and Transcriptome Profiling of Nannochloropsis gaditana in Nitrogen Depletion.</title>
        <authorList>
            <person name="Corteggiani Carpinelli E."/>
            <person name="Telatin A."/>
            <person name="Vitulo N."/>
            <person name="Forcato C."/>
            <person name="D'Angelo M."/>
            <person name="Schiavon R."/>
            <person name="Vezzi A."/>
            <person name="Giacometti G.M."/>
            <person name="Morosinotto T."/>
            <person name="Valle G."/>
        </authorList>
    </citation>
    <scope>NUCLEOTIDE SEQUENCE [LARGE SCALE GENOMIC DNA]</scope>
    <source>
        <strain evidence="2 3">B-31</strain>
    </source>
</reference>
<proteinExistence type="predicted"/>
<dbReference type="AlphaFoldDB" id="W7TGP8"/>
<feature type="compositionally biased region" description="Low complexity" evidence="1">
    <location>
        <begin position="107"/>
        <end position="126"/>
    </location>
</feature>
<name>W7TGP8_9STRA</name>
<accession>W7TGP8</accession>
<dbReference type="Proteomes" id="UP000019335">
    <property type="component" value="Unassembled WGS sequence"/>
</dbReference>
<keyword evidence="3" id="KW-1185">Reference proteome</keyword>
<evidence type="ECO:0000313" key="3">
    <source>
        <dbReference type="Proteomes" id="UP000019335"/>
    </source>
</evidence>
<organism evidence="2 3">
    <name type="scientific">Nannochloropsis gaditana</name>
    <dbReference type="NCBI Taxonomy" id="72520"/>
    <lineage>
        <taxon>Eukaryota</taxon>
        <taxon>Sar</taxon>
        <taxon>Stramenopiles</taxon>
        <taxon>Ochrophyta</taxon>
        <taxon>Eustigmatophyceae</taxon>
        <taxon>Eustigmatales</taxon>
        <taxon>Monodopsidaceae</taxon>
        <taxon>Nannochloropsis</taxon>
    </lineage>
</organism>
<feature type="region of interest" description="Disordered" evidence="1">
    <location>
        <begin position="1"/>
        <end position="90"/>
    </location>
</feature>
<dbReference type="EMBL" id="AZIL01002129">
    <property type="protein sequence ID" value="EWM22698.1"/>
    <property type="molecule type" value="Genomic_DNA"/>
</dbReference>
<evidence type="ECO:0000256" key="1">
    <source>
        <dbReference type="SAM" id="MobiDB-lite"/>
    </source>
</evidence>
<gene>
    <name evidence="2" type="ORF">Naga_100340g6</name>
</gene>
<sequence>MVKDQKGPSFLRFGGKKSENNAGARHRTGLSLSCSHATSKLPGVSPGRQEPVKDVRAVPPASATNDSGSDRHSPSITHCRHSSAGSSITGVLATSRAEVMQTGSMGACSAPATSSSASVSPSPSPR</sequence>
<protein>
    <submittedName>
        <fullName evidence="2">Uncharacterized protein</fullName>
    </submittedName>
</protein>
<evidence type="ECO:0000313" key="2">
    <source>
        <dbReference type="EMBL" id="EWM22698.1"/>
    </source>
</evidence>
<dbReference type="OrthoDB" id="10578691at2759"/>
<feature type="region of interest" description="Disordered" evidence="1">
    <location>
        <begin position="103"/>
        <end position="126"/>
    </location>
</feature>